<evidence type="ECO:0000313" key="3">
    <source>
        <dbReference type="EMBL" id="CAG2248514.1"/>
    </source>
</evidence>
<comment type="caution">
    <text evidence="3">The sequence shown here is derived from an EMBL/GenBank/DDBJ whole genome shotgun (WGS) entry which is preliminary data.</text>
</comment>
<feature type="chain" id="PRO_5035713483" description="C-type lectin domain-containing protein" evidence="2">
    <location>
        <begin position="20"/>
        <end position="631"/>
    </location>
</feature>
<dbReference type="PANTHER" id="PTHR37572">
    <property type="entry name" value="GA22863"/>
    <property type="match status" value="1"/>
</dbReference>
<proteinExistence type="predicted"/>
<accession>A0A8S3V175</accession>
<dbReference type="EMBL" id="CAJPWZ010002942">
    <property type="protein sequence ID" value="CAG2248514.1"/>
    <property type="molecule type" value="Genomic_DNA"/>
</dbReference>
<feature type="transmembrane region" description="Helical" evidence="1">
    <location>
        <begin position="401"/>
        <end position="425"/>
    </location>
</feature>
<dbReference type="OrthoDB" id="10345182at2759"/>
<evidence type="ECO:0000313" key="4">
    <source>
        <dbReference type="Proteomes" id="UP000683360"/>
    </source>
</evidence>
<keyword evidence="1" id="KW-1133">Transmembrane helix</keyword>
<name>A0A8S3V175_MYTED</name>
<dbReference type="Proteomes" id="UP000683360">
    <property type="component" value="Unassembled WGS sequence"/>
</dbReference>
<keyword evidence="4" id="KW-1185">Reference proteome</keyword>
<feature type="signal peptide" evidence="2">
    <location>
        <begin position="1"/>
        <end position="19"/>
    </location>
</feature>
<sequence>MGFEYFVVLFSLFSCSTQGKQVTVFPETLVTEFPETTIIGFPEKTVTGFPKSTVTGFPETTVTGFPETTVTGFPETTVTGFPETTVTGFPETTVTRLSETSVNGFHETTVTGFPETTVTGFSDSSVTNFPETTVTGFPETTVTWIDAALHCYNHHTILENNITILTDYINASNSIESVWVGSFIAWLPWIEMRGCYNISADMDTVTDIPNVDDPALCQVKCTKTWRTSSQYFGFNQHDHRCVCLEHERFVNKSSENSSLCSNCMAANACHEFVDVYKGNKMEATSGGLTFQTLVANCKVRHSTYPLLYSDIICNKAKPGDTKVMYWVGVYRQKLYLTSLDKLDLTDFKNSLNYIREFAYLSNYNSHTEFGNRSTKLSFVCKSEFTDESTSASTTILRFDTVLIVGVTVSITVVMIIIVVILVLVFRKIHQRNQPMSSTMGKGERTSKLNHYTSENIIGGNYHDIDISNENYCLAKPVSDNMDKIDGPADDETTYTRAVSGVYDQLNQMNNRKIPTKNQNENALEIEEVEMKVFTLTSNLPIDQHIEIDILDYAMSSDYSIAKPITDTDKSDNSLGNKDYIALDNVPKDESSKAYDHWQITQEVDTDPTYNHSKNILLRTNHSNYDHCNINS</sequence>
<evidence type="ECO:0008006" key="5">
    <source>
        <dbReference type="Google" id="ProtNLM"/>
    </source>
</evidence>
<keyword evidence="1" id="KW-0472">Membrane</keyword>
<keyword evidence="2" id="KW-0732">Signal</keyword>
<gene>
    <name evidence="3" type="ORF">MEDL_60362</name>
</gene>
<reference evidence="3" key="1">
    <citation type="submission" date="2021-03" db="EMBL/GenBank/DDBJ databases">
        <authorList>
            <person name="Bekaert M."/>
        </authorList>
    </citation>
    <scope>NUCLEOTIDE SEQUENCE</scope>
</reference>
<keyword evidence="1" id="KW-0812">Transmembrane</keyword>
<evidence type="ECO:0000256" key="1">
    <source>
        <dbReference type="SAM" id="Phobius"/>
    </source>
</evidence>
<protein>
    <recommendedName>
        <fullName evidence="5">C-type lectin domain-containing protein</fullName>
    </recommendedName>
</protein>
<organism evidence="3 4">
    <name type="scientific">Mytilus edulis</name>
    <name type="common">Blue mussel</name>
    <dbReference type="NCBI Taxonomy" id="6550"/>
    <lineage>
        <taxon>Eukaryota</taxon>
        <taxon>Metazoa</taxon>
        <taxon>Spiralia</taxon>
        <taxon>Lophotrochozoa</taxon>
        <taxon>Mollusca</taxon>
        <taxon>Bivalvia</taxon>
        <taxon>Autobranchia</taxon>
        <taxon>Pteriomorphia</taxon>
        <taxon>Mytilida</taxon>
        <taxon>Mytiloidea</taxon>
        <taxon>Mytilidae</taxon>
        <taxon>Mytilinae</taxon>
        <taxon>Mytilus</taxon>
    </lineage>
</organism>
<dbReference type="PANTHER" id="PTHR37572:SF1">
    <property type="entry name" value="GA22863"/>
    <property type="match status" value="1"/>
</dbReference>
<dbReference type="AlphaFoldDB" id="A0A8S3V175"/>
<evidence type="ECO:0000256" key="2">
    <source>
        <dbReference type="SAM" id="SignalP"/>
    </source>
</evidence>